<feature type="transmembrane region" description="Helical" evidence="1">
    <location>
        <begin position="12"/>
        <end position="32"/>
    </location>
</feature>
<feature type="transmembrane region" description="Helical" evidence="1">
    <location>
        <begin position="185"/>
        <end position="203"/>
    </location>
</feature>
<organism evidence="3 4">
    <name type="scientific">Inhella proteolytica</name>
    <dbReference type="NCBI Taxonomy" id="2795029"/>
    <lineage>
        <taxon>Bacteria</taxon>
        <taxon>Pseudomonadati</taxon>
        <taxon>Pseudomonadota</taxon>
        <taxon>Betaproteobacteria</taxon>
        <taxon>Burkholderiales</taxon>
        <taxon>Sphaerotilaceae</taxon>
        <taxon>Inhella</taxon>
    </lineage>
</organism>
<dbReference type="SUPFAM" id="SSF55785">
    <property type="entry name" value="PYP-like sensor domain (PAS domain)"/>
    <property type="match status" value="1"/>
</dbReference>
<dbReference type="RefSeq" id="WP_198109479.1">
    <property type="nucleotide sequence ID" value="NZ_JAEDAK010000002.1"/>
</dbReference>
<dbReference type="AlphaFoldDB" id="A0A931NGV7"/>
<keyword evidence="4" id="KW-1185">Reference proteome</keyword>
<dbReference type="InterPro" id="IPR000160">
    <property type="entry name" value="GGDEF_dom"/>
</dbReference>
<evidence type="ECO:0000259" key="2">
    <source>
        <dbReference type="PROSITE" id="PS50887"/>
    </source>
</evidence>
<dbReference type="InterPro" id="IPR052155">
    <property type="entry name" value="Biofilm_reg_signaling"/>
</dbReference>
<evidence type="ECO:0000313" key="4">
    <source>
        <dbReference type="Proteomes" id="UP000613266"/>
    </source>
</evidence>
<dbReference type="InterPro" id="IPR029787">
    <property type="entry name" value="Nucleotide_cyclase"/>
</dbReference>
<dbReference type="InterPro" id="IPR035965">
    <property type="entry name" value="PAS-like_dom_sf"/>
</dbReference>
<dbReference type="Pfam" id="PF00990">
    <property type="entry name" value="GGDEF"/>
    <property type="match status" value="1"/>
</dbReference>
<dbReference type="Gene3D" id="3.30.450.20">
    <property type="entry name" value="PAS domain"/>
    <property type="match status" value="1"/>
</dbReference>
<dbReference type="NCBIfam" id="TIGR00254">
    <property type="entry name" value="GGDEF"/>
    <property type="match status" value="1"/>
</dbReference>
<dbReference type="InterPro" id="IPR043128">
    <property type="entry name" value="Rev_trsase/Diguanyl_cyclase"/>
</dbReference>
<keyword evidence="1" id="KW-0472">Membrane</keyword>
<reference evidence="3" key="1">
    <citation type="submission" date="2020-12" db="EMBL/GenBank/DDBJ databases">
        <title>The genome sequence of Inhella sp. 1Y17.</title>
        <authorList>
            <person name="Liu Y."/>
        </authorList>
    </citation>
    <scope>NUCLEOTIDE SEQUENCE</scope>
    <source>
        <strain evidence="3">1Y17</strain>
    </source>
</reference>
<proteinExistence type="predicted"/>
<gene>
    <name evidence="3" type="ORF">I7X39_02950</name>
</gene>
<feature type="transmembrane region" description="Helical" evidence="1">
    <location>
        <begin position="209"/>
        <end position="230"/>
    </location>
</feature>
<feature type="transmembrane region" description="Helical" evidence="1">
    <location>
        <begin position="237"/>
        <end position="254"/>
    </location>
</feature>
<dbReference type="EMBL" id="JAEDAK010000002">
    <property type="protein sequence ID" value="MBH9575855.1"/>
    <property type="molecule type" value="Genomic_DNA"/>
</dbReference>
<accession>A0A931NGV7</accession>
<name>A0A931NGV7_9BURK</name>
<feature type="transmembrane region" description="Helical" evidence="1">
    <location>
        <begin position="117"/>
        <end position="139"/>
    </location>
</feature>
<feature type="domain" description="GGDEF" evidence="2">
    <location>
        <begin position="450"/>
        <end position="584"/>
    </location>
</feature>
<evidence type="ECO:0000256" key="1">
    <source>
        <dbReference type="SAM" id="Phobius"/>
    </source>
</evidence>
<dbReference type="PROSITE" id="PS50887">
    <property type="entry name" value="GGDEF"/>
    <property type="match status" value="1"/>
</dbReference>
<dbReference type="CDD" id="cd01949">
    <property type="entry name" value="GGDEF"/>
    <property type="match status" value="1"/>
</dbReference>
<dbReference type="Proteomes" id="UP000613266">
    <property type="component" value="Unassembled WGS sequence"/>
</dbReference>
<sequence>MSTRTLPNAERLALVLLVYALALAVSLGLARLPQALAPLWYANAVAVAGLLALPLRWAAPALGLMLGLLALGNRLVGWEWQQTLLFLPANAMEIALGAWLLRPWGSRLQRRLEPLQWLKVLSLGALVPGLLGATLSLALAQPDEAPWVQALTWWTASAAGAMAVLPLALLGVAQARELRQSLATPECWVALLGAVGLTLVVVTTLQMPYVFVALGLVLVGLWQGLGVTALATLSVSLLLSYALGAGLMAAPVGASSWSAWASALPLVALLLPPQLLAVAVEQLRAQQRRITAYYEHTPVMLASLDPKLRLRAGSEALVRWLSRPRTEVLGQPLAELLGLNEAQSKRLRRHLEELPLEGAASPELRLNAEFAPPERAALRLRALRLGLPDEPGYELVLEDLSEQVQMQEALQRTAYQLEAARRDALTELPLRAGFLDDLEQALARASFARRRLAVVFVDVDELKRVNDAHGHAVGDALLHALGQRLRAQLRPGDLAGRLGGDEFAMVLSDVHAEADPLALASRVAEALEGPVRQQGPELLLRVSVGVAVFPDDGLAAEELLRRADAAMYRAKGGPARRSRAQGLS</sequence>
<comment type="caution">
    <text evidence="3">The sequence shown here is derived from an EMBL/GenBank/DDBJ whole genome shotgun (WGS) entry which is preliminary data.</text>
</comment>
<dbReference type="SUPFAM" id="SSF55073">
    <property type="entry name" value="Nucleotide cyclase"/>
    <property type="match status" value="1"/>
</dbReference>
<feature type="transmembrane region" description="Helical" evidence="1">
    <location>
        <begin position="151"/>
        <end position="173"/>
    </location>
</feature>
<dbReference type="SMART" id="SM00267">
    <property type="entry name" value="GGDEF"/>
    <property type="match status" value="1"/>
</dbReference>
<dbReference type="Gene3D" id="3.30.70.270">
    <property type="match status" value="1"/>
</dbReference>
<keyword evidence="1" id="KW-0812">Transmembrane</keyword>
<dbReference type="PANTHER" id="PTHR44757:SF2">
    <property type="entry name" value="BIOFILM ARCHITECTURE MAINTENANCE PROTEIN MBAA"/>
    <property type="match status" value="1"/>
</dbReference>
<dbReference type="PANTHER" id="PTHR44757">
    <property type="entry name" value="DIGUANYLATE CYCLASE DGCP"/>
    <property type="match status" value="1"/>
</dbReference>
<protein>
    <submittedName>
        <fullName evidence="3">Diguanylate cyclase</fullName>
    </submittedName>
</protein>
<keyword evidence="1" id="KW-1133">Transmembrane helix</keyword>
<evidence type="ECO:0000313" key="3">
    <source>
        <dbReference type="EMBL" id="MBH9575855.1"/>
    </source>
</evidence>